<dbReference type="PANTHER" id="PTHR40082:SF1">
    <property type="entry name" value="BLR5956 PROTEIN"/>
    <property type="match status" value="1"/>
</dbReference>
<dbReference type="Pfam" id="PF02602">
    <property type="entry name" value="HEM4"/>
    <property type="match status" value="1"/>
</dbReference>
<dbReference type="EC" id="4.2.1.75" evidence="2"/>
<dbReference type="InterPro" id="IPR036108">
    <property type="entry name" value="4pyrrol_syn_uPrphyn_synt_sf"/>
</dbReference>
<accession>A0ABV8B2V5</accession>
<dbReference type="InterPro" id="IPR003754">
    <property type="entry name" value="4pyrrol_synth_uPrphyn_synth"/>
</dbReference>
<dbReference type="PANTHER" id="PTHR40082">
    <property type="entry name" value="BLR5956 PROTEIN"/>
    <property type="match status" value="1"/>
</dbReference>
<dbReference type="EMBL" id="JBHRZT010000032">
    <property type="protein sequence ID" value="MFC3883590.1"/>
    <property type="molecule type" value="Genomic_DNA"/>
</dbReference>
<feature type="domain" description="Tetrapyrrole biosynthesis uroporphyrinogen III synthase" evidence="1">
    <location>
        <begin position="19"/>
        <end position="259"/>
    </location>
</feature>
<dbReference type="InterPro" id="IPR039793">
    <property type="entry name" value="UROS/Hem4"/>
</dbReference>
<proteinExistence type="predicted"/>
<dbReference type="SUPFAM" id="SSF69618">
    <property type="entry name" value="HemD-like"/>
    <property type="match status" value="1"/>
</dbReference>
<gene>
    <name evidence="2" type="ORF">ACFOU2_08735</name>
</gene>
<dbReference type="Gene3D" id="3.40.50.10090">
    <property type="match status" value="2"/>
</dbReference>
<sequence>MGKPLAGKRIVIAGSRKTDEMSTLIEKQGGISVVRPLQGTVFLADKQVEPDLRRFVQEGADWVIFTTGIGTETLLDLAGKLGIRDRFLSVIRQAKVASRGYKTYSALKKLDIKPVAVDEDGTTRGLVRSLEDQDFSGKRVMVQLHGETAPTLIKFLEDRGASILQLLPYQHIAPERQTVETLCQELLGHKVDAVCFTTAIQVRSLFDFAKEQGYINDLLHCFKEKTLAAAVGKVTAEALTEEGVERLVVPENERMGAMIIEISRYYENHLESK</sequence>
<keyword evidence="3" id="KW-1185">Reference proteome</keyword>
<evidence type="ECO:0000313" key="3">
    <source>
        <dbReference type="Proteomes" id="UP001595752"/>
    </source>
</evidence>
<comment type="caution">
    <text evidence="2">The sequence shown here is derived from an EMBL/GenBank/DDBJ whole genome shotgun (WGS) entry which is preliminary data.</text>
</comment>
<dbReference type="NCBIfam" id="NF004584">
    <property type="entry name" value="PRK05928.2-1"/>
    <property type="match status" value="1"/>
</dbReference>
<name>A0ABV8B2V5_9BACI</name>
<dbReference type="GO" id="GO:0004852">
    <property type="term" value="F:uroporphyrinogen-III synthase activity"/>
    <property type="evidence" value="ECO:0007669"/>
    <property type="project" value="UniProtKB-EC"/>
</dbReference>
<dbReference type="CDD" id="cd06578">
    <property type="entry name" value="HemD"/>
    <property type="match status" value="1"/>
</dbReference>
<dbReference type="Proteomes" id="UP001595752">
    <property type="component" value="Unassembled WGS sequence"/>
</dbReference>
<protein>
    <submittedName>
        <fullName evidence="2">Uroporphyrinogen-III synthase</fullName>
        <ecNumber evidence="2">4.2.1.75</ecNumber>
    </submittedName>
</protein>
<keyword evidence="2" id="KW-0456">Lyase</keyword>
<organism evidence="2 3">
    <name type="scientific">Bacillus songklensis</name>
    <dbReference type="NCBI Taxonomy" id="1069116"/>
    <lineage>
        <taxon>Bacteria</taxon>
        <taxon>Bacillati</taxon>
        <taxon>Bacillota</taxon>
        <taxon>Bacilli</taxon>
        <taxon>Bacillales</taxon>
        <taxon>Bacillaceae</taxon>
        <taxon>Bacillus</taxon>
    </lineage>
</organism>
<dbReference type="RefSeq" id="WP_377914202.1">
    <property type="nucleotide sequence ID" value="NZ_JBHRZT010000032.1"/>
</dbReference>
<reference evidence="3" key="1">
    <citation type="journal article" date="2019" name="Int. J. Syst. Evol. Microbiol.">
        <title>The Global Catalogue of Microorganisms (GCM) 10K type strain sequencing project: providing services to taxonomists for standard genome sequencing and annotation.</title>
        <authorList>
            <consortium name="The Broad Institute Genomics Platform"/>
            <consortium name="The Broad Institute Genome Sequencing Center for Infectious Disease"/>
            <person name="Wu L."/>
            <person name="Ma J."/>
        </authorList>
    </citation>
    <scope>NUCLEOTIDE SEQUENCE [LARGE SCALE GENOMIC DNA]</scope>
    <source>
        <strain evidence="3">CCUG 61889</strain>
    </source>
</reference>
<evidence type="ECO:0000259" key="1">
    <source>
        <dbReference type="Pfam" id="PF02602"/>
    </source>
</evidence>
<evidence type="ECO:0000313" key="2">
    <source>
        <dbReference type="EMBL" id="MFC3883590.1"/>
    </source>
</evidence>